<evidence type="ECO:0000256" key="6">
    <source>
        <dbReference type="ARBA" id="ARBA00022723"/>
    </source>
</evidence>
<evidence type="ECO:0000313" key="14">
    <source>
        <dbReference type="EMBL" id="SHK42315.1"/>
    </source>
</evidence>
<dbReference type="PIRSF" id="PIRSF006268">
    <property type="entry name" value="ApbE"/>
    <property type="match status" value="1"/>
</dbReference>
<dbReference type="GO" id="GO:0046872">
    <property type="term" value="F:metal ion binding"/>
    <property type="evidence" value="ECO:0007669"/>
    <property type="project" value="UniProtKB-UniRule"/>
</dbReference>
<keyword evidence="5 11" id="KW-0808">Transferase</keyword>
<feature type="binding site" evidence="12">
    <location>
        <position position="299"/>
    </location>
    <ligand>
        <name>Mg(2+)</name>
        <dbReference type="ChEBI" id="CHEBI:18420"/>
    </ligand>
</feature>
<keyword evidence="6 11" id="KW-0479">Metal-binding</keyword>
<name>A0A1M6SC80_9GAMM</name>
<keyword evidence="7 11" id="KW-0274">FAD</keyword>
<evidence type="ECO:0000256" key="3">
    <source>
        <dbReference type="ARBA" id="ARBA00016337"/>
    </source>
</evidence>
<keyword evidence="15" id="KW-1185">Reference proteome</keyword>
<accession>A0A1M6SC80</accession>
<evidence type="ECO:0000256" key="7">
    <source>
        <dbReference type="ARBA" id="ARBA00022827"/>
    </source>
</evidence>
<proteinExistence type="inferred from homology"/>
<evidence type="ECO:0000313" key="15">
    <source>
        <dbReference type="Proteomes" id="UP000184497"/>
    </source>
</evidence>
<evidence type="ECO:0000256" key="12">
    <source>
        <dbReference type="PIRSR" id="PIRSR006268-2"/>
    </source>
</evidence>
<protein>
    <recommendedName>
        <fullName evidence="3 11">FAD:protein FMN transferase</fullName>
        <ecNumber evidence="2 11">2.7.1.180</ecNumber>
    </recommendedName>
    <alternativeName>
        <fullName evidence="9 11">Flavin transferase</fullName>
    </alternativeName>
</protein>
<evidence type="ECO:0000256" key="10">
    <source>
        <dbReference type="ARBA" id="ARBA00048540"/>
    </source>
</evidence>
<dbReference type="Gene3D" id="3.10.520.10">
    <property type="entry name" value="ApbE-like domains"/>
    <property type="match status" value="1"/>
</dbReference>
<dbReference type="Proteomes" id="UP000184497">
    <property type="component" value="Unassembled WGS sequence"/>
</dbReference>
<dbReference type="GO" id="GO:0016740">
    <property type="term" value="F:transferase activity"/>
    <property type="evidence" value="ECO:0007669"/>
    <property type="project" value="UniProtKB-UniRule"/>
</dbReference>
<dbReference type="InterPro" id="IPR024932">
    <property type="entry name" value="ApbE"/>
</dbReference>
<dbReference type="RefSeq" id="WP_228704442.1">
    <property type="nucleotide sequence ID" value="NZ_FRAQ01000001.1"/>
</dbReference>
<evidence type="ECO:0000256" key="5">
    <source>
        <dbReference type="ARBA" id="ARBA00022679"/>
    </source>
</evidence>
<evidence type="ECO:0000256" key="9">
    <source>
        <dbReference type="ARBA" id="ARBA00031306"/>
    </source>
</evidence>
<dbReference type="InterPro" id="IPR003374">
    <property type="entry name" value="ApbE-like_sf"/>
</dbReference>
<dbReference type="EC" id="2.7.1.180" evidence="2 11"/>
<dbReference type="PANTHER" id="PTHR30040">
    <property type="entry name" value="THIAMINE BIOSYNTHESIS LIPOPROTEIN APBE"/>
    <property type="match status" value="1"/>
</dbReference>
<evidence type="ECO:0000256" key="1">
    <source>
        <dbReference type="ARBA" id="ARBA00008282"/>
    </source>
</evidence>
<keyword evidence="4 11" id="KW-0285">Flavoprotein</keyword>
<evidence type="ECO:0000256" key="2">
    <source>
        <dbReference type="ARBA" id="ARBA00011955"/>
    </source>
</evidence>
<feature type="binding site" evidence="12">
    <location>
        <position position="295"/>
    </location>
    <ligand>
        <name>Mg(2+)</name>
        <dbReference type="ChEBI" id="CHEBI:18420"/>
    </ligand>
</feature>
<evidence type="ECO:0000256" key="11">
    <source>
        <dbReference type="PIRNR" id="PIRNR006268"/>
    </source>
</evidence>
<evidence type="ECO:0000256" key="4">
    <source>
        <dbReference type="ARBA" id="ARBA00022630"/>
    </source>
</evidence>
<comment type="cofactor">
    <cofactor evidence="12">
        <name>Mg(2+)</name>
        <dbReference type="ChEBI" id="CHEBI:18420"/>
    </cofactor>
    <cofactor evidence="12">
        <name>Mn(2+)</name>
        <dbReference type="ChEBI" id="CHEBI:29035"/>
    </cofactor>
    <text evidence="12">Magnesium. Can also use manganese.</text>
</comment>
<dbReference type="AlphaFoldDB" id="A0A1M6SC80"/>
<comment type="similarity">
    <text evidence="1 11">Belongs to the ApbE family.</text>
</comment>
<dbReference type="SUPFAM" id="SSF143631">
    <property type="entry name" value="ApbE-like"/>
    <property type="match status" value="1"/>
</dbReference>
<evidence type="ECO:0000256" key="13">
    <source>
        <dbReference type="SAM" id="SignalP"/>
    </source>
</evidence>
<feature type="chain" id="PRO_5039885839" description="FAD:protein FMN transferase" evidence="13">
    <location>
        <begin position="37"/>
        <end position="341"/>
    </location>
</feature>
<dbReference type="Pfam" id="PF02424">
    <property type="entry name" value="ApbE"/>
    <property type="match status" value="1"/>
</dbReference>
<feature type="binding site" evidence="12">
    <location>
        <position position="183"/>
    </location>
    <ligand>
        <name>Mg(2+)</name>
        <dbReference type="ChEBI" id="CHEBI:18420"/>
    </ligand>
</feature>
<dbReference type="EMBL" id="FRAQ01000001">
    <property type="protein sequence ID" value="SHK42315.1"/>
    <property type="molecule type" value="Genomic_DNA"/>
</dbReference>
<evidence type="ECO:0000256" key="8">
    <source>
        <dbReference type="ARBA" id="ARBA00022842"/>
    </source>
</evidence>
<dbReference type="STRING" id="564117.SAMN05216369_1975"/>
<keyword evidence="14" id="KW-0449">Lipoprotein</keyword>
<comment type="catalytic activity">
    <reaction evidence="10 11">
        <text>L-threonyl-[protein] + FAD = FMN-L-threonyl-[protein] + AMP + H(+)</text>
        <dbReference type="Rhea" id="RHEA:36847"/>
        <dbReference type="Rhea" id="RHEA-COMP:11060"/>
        <dbReference type="Rhea" id="RHEA-COMP:11061"/>
        <dbReference type="ChEBI" id="CHEBI:15378"/>
        <dbReference type="ChEBI" id="CHEBI:30013"/>
        <dbReference type="ChEBI" id="CHEBI:57692"/>
        <dbReference type="ChEBI" id="CHEBI:74257"/>
        <dbReference type="ChEBI" id="CHEBI:456215"/>
        <dbReference type="EC" id="2.7.1.180"/>
    </reaction>
</comment>
<keyword evidence="13" id="KW-0732">Signal</keyword>
<gene>
    <name evidence="14" type="ORF">SAMN05216369_1975</name>
</gene>
<feature type="signal peptide" evidence="13">
    <location>
        <begin position="1"/>
        <end position="36"/>
    </location>
</feature>
<dbReference type="PANTHER" id="PTHR30040:SF2">
    <property type="entry name" value="FAD:PROTEIN FMN TRANSFERASE"/>
    <property type="match status" value="1"/>
</dbReference>
<reference evidence="15" key="1">
    <citation type="submission" date="2016-11" db="EMBL/GenBank/DDBJ databases">
        <authorList>
            <person name="Varghese N."/>
            <person name="Submissions S."/>
        </authorList>
    </citation>
    <scope>NUCLEOTIDE SEQUENCE [LARGE SCALE GENOMIC DNA]</scope>
    <source>
        <strain evidence="15">CGMCC 1.10835</strain>
    </source>
</reference>
<keyword evidence="8 11" id="KW-0460">Magnesium</keyword>
<sequence length="341" mass="37574">MAKIKFKNFFAGRRRVCLRPFVWVLLLAVLPPVAQAQWYKYTDTAMTTPVQLEFWFSDQSAADAIAEDVLAVFHQVDRNMSRYREDSELSGVNRHAADKPVQVSSGLFQVLKKAGEVAELSGGAFDVSFGSVGYLYDYRAHQQPSEEDIRSRLSHINYQDIALDEAEHTVFYRQKGLLVDLGGIAKGYAVDLGIERLMLAGVRHARLSAGGDLRLLGDKRGSPWLVGVRDPRSGERNAVVLPLADVAISTSGDYERFFINDQGERVHHILSPGTGKSVRGVQSVTIIGSNALTTDGLSTAVFVLGPEKGLEMIERLPGIDAIIIDDQRMMHFSEGLAPPES</sequence>
<organism evidence="14 15">
    <name type="scientific">Marinobacter antarcticus</name>
    <dbReference type="NCBI Taxonomy" id="564117"/>
    <lineage>
        <taxon>Bacteria</taxon>
        <taxon>Pseudomonadati</taxon>
        <taxon>Pseudomonadota</taxon>
        <taxon>Gammaproteobacteria</taxon>
        <taxon>Pseudomonadales</taxon>
        <taxon>Marinobacteraceae</taxon>
        <taxon>Marinobacter</taxon>
    </lineage>
</organism>